<reference evidence="2 3" key="1">
    <citation type="journal article" date="2021" name="Pathogens">
        <title>Isolation and Characterization of Kingella bonacorsii sp. nov., A Novel Kingella Species Detected in a Stable Periodontitis Subject.</title>
        <authorList>
            <person name="Antezack A."/>
            <person name="Boxberger M."/>
            <person name="Rolland C."/>
            <person name="Monnet-Corti V."/>
            <person name="La Scola B."/>
        </authorList>
    </citation>
    <scope>NUCLEOTIDE SEQUENCE [LARGE SCALE GENOMIC DNA]</scope>
    <source>
        <strain evidence="2 3">Marseille-Q4569</strain>
    </source>
</reference>
<organism evidence="2 3">
    <name type="scientific">Kingella bonacorsii</name>
    <dbReference type="NCBI Taxonomy" id="2796361"/>
    <lineage>
        <taxon>Bacteria</taxon>
        <taxon>Pseudomonadati</taxon>
        <taxon>Pseudomonadota</taxon>
        <taxon>Betaproteobacteria</taxon>
        <taxon>Neisseriales</taxon>
        <taxon>Neisseriaceae</taxon>
        <taxon>Kingella</taxon>
    </lineage>
</organism>
<evidence type="ECO:0000313" key="2">
    <source>
        <dbReference type="EMBL" id="MBK0396590.1"/>
    </source>
</evidence>
<evidence type="ECO:0000256" key="1">
    <source>
        <dbReference type="SAM" id="MobiDB-lite"/>
    </source>
</evidence>
<sequence>MQRGSLKSKPQPNTFSGCLSFQRQPETLLCPTPSLFEVHHFRAGGRLDKIRATDCSRGHNGIPVFRLPFMPRAGSLKTILPNHHPTQSTERKPHAPNHAAHQYERLRRR</sequence>
<comment type="caution">
    <text evidence="2">The sequence shown here is derived from an EMBL/GenBank/DDBJ whole genome shotgun (WGS) entry which is preliminary data.</text>
</comment>
<gene>
    <name evidence="2" type="ORF">JDW22_08390</name>
</gene>
<proteinExistence type="predicted"/>
<name>A0ABS1BTG5_9NEIS</name>
<accession>A0ABS1BTG5</accession>
<dbReference type="Proteomes" id="UP000614058">
    <property type="component" value="Unassembled WGS sequence"/>
</dbReference>
<dbReference type="EMBL" id="JAEHNZ010000002">
    <property type="protein sequence ID" value="MBK0396590.1"/>
    <property type="molecule type" value="Genomic_DNA"/>
</dbReference>
<feature type="region of interest" description="Disordered" evidence="1">
    <location>
        <begin position="76"/>
        <end position="109"/>
    </location>
</feature>
<evidence type="ECO:0000313" key="3">
    <source>
        <dbReference type="Proteomes" id="UP000614058"/>
    </source>
</evidence>
<dbReference type="RefSeq" id="WP_200522639.1">
    <property type="nucleotide sequence ID" value="NZ_JAEHNZ010000002.1"/>
</dbReference>
<protein>
    <submittedName>
        <fullName evidence="2">Uncharacterized protein</fullName>
    </submittedName>
</protein>
<keyword evidence="3" id="KW-1185">Reference proteome</keyword>